<evidence type="ECO:0000313" key="1">
    <source>
        <dbReference type="EMBL" id="MBP2111121.1"/>
    </source>
</evidence>
<sequence>MKKTYFKPEIISYGALETVVLSGNSASSCHTACPY</sequence>
<protein>
    <recommendedName>
        <fullName evidence="3">RiPP</fullName>
    </recommendedName>
</protein>
<dbReference type="EMBL" id="JAGGLV010000003">
    <property type="protein sequence ID" value="MBP2111121.1"/>
    <property type="molecule type" value="Genomic_DNA"/>
</dbReference>
<dbReference type="Proteomes" id="UP000773462">
    <property type="component" value="Unassembled WGS sequence"/>
</dbReference>
<keyword evidence="2" id="KW-1185">Reference proteome</keyword>
<accession>A0ABS4NM25</accession>
<evidence type="ECO:0008006" key="3">
    <source>
        <dbReference type="Google" id="ProtNLM"/>
    </source>
</evidence>
<name>A0ABS4NM25_9BACL</name>
<evidence type="ECO:0000313" key="2">
    <source>
        <dbReference type="Proteomes" id="UP000773462"/>
    </source>
</evidence>
<proteinExistence type="predicted"/>
<dbReference type="PROSITE" id="PS51257">
    <property type="entry name" value="PROKAR_LIPOPROTEIN"/>
    <property type="match status" value="1"/>
</dbReference>
<comment type="caution">
    <text evidence="1">The sequence shown here is derived from an EMBL/GenBank/DDBJ whole genome shotgun (WGS) entry which is preliminary data.</text>
</comment>
<organism evidence="1 2">
    <name type="scientific">Paenibacillus silagei</name>
    <dbReference type="NCBI Taxonomy" id="1670801"/>
    <lineage>
        <taxon>Bacteria</taxon>
        <taxon>Bacillati</taxon>
        <taxon>Bacillota</taxon>
        <taxon>Bacilli</taxon>
        <taxon>Bacillales</taxon>
        <taxon>Paenibacillaceae</taxon>
        <taxon>Paenibacillus</taxon>
    </lineage>
</organism>
<reference evidence="1 2" key="1">
    <citation type="submission" date="2021-03" db="EMBL/GenBank/DDBJ databases">
        <title>Genomic Encyclopedia of Type Strains, Phase IV (KMG-IV): sequencing the most valuable type-strain genomes for metagenomic binning, comparative biology and taxonomic classification.</title>
        <authorList>
            <person name="Goeker M."/>
        </authorList>
    </citation>
    <scope>NUCLEOTIDE SEQUENCE [LARGE SCALE GENOMIC DNA]</scope>
    <source>
        <strain evidence="1 2">DSM 101953</strain>
    </source>
</reference>
<gene>
    <name evidence="1" type="ORF">J2Z70_001262</name>
</gene>